<organism evidence="2 3">
    <name type="scientific">Anaerococcus porci</name>
    <dbReference type="NCBI Taxonomy" id="2652269"/>
    <lineage>
        <taxon>Bacteria</taxon>
        <taxon>Bacillati</taxon>
        <taxon>Bacillota</taxon>
        <taxon>Tissierellia</taxon>
        <taxon>Tissierellales</taxon>
        <taxon>Peptoniphilaceae</taxon>
        <taxon>Anaerococcus</taxon>
    </lineage>
</organism>
<keyword evidence="1" id="KW-0812">Transmembrane</keyword>
<dbReference type="RefSeq" id="WP_154541845.1">
    <property type="nucleotide sequence ID" value="NZ_JAXDSU010000006.1"/>
</dbReference>
<proteinExistence type="predicted"/>
<keyword evidence="3" id="KW-1185">Reference proteome</keyword>
<dbReference type="EMBL" id="VULQ01000015">
    <property type="protein sequence ID" value="MSS78603.1"/>
    <property type="molecule type" value="Genomic_DNA"/>
</dbReference>
<dbReference type="AlphaFoldDB" id="A0A6N7VX56"/>
<protein>
    <recommendedName>
        <fullName evidence="4">5-bromo-4-chloroindolyl phosphate hydrolysis protein</fullName>
    </recommendedName>
</protein>
<comment type="caution">
    <text evidence="2">The sequence shown here is derived from an EMBL/GenBank/DDBJ whole genome shotgun (WGS) entry which is preliminary data.</text>
</comment>
<keyword evidence="1" id="KW-0472">Membrane</keyword>
<evidence type="ECO:0000313" key="3">
    <source>
        <dbReference type="Proteomes" id="UP000441925"/>
    </source>
</evidence>
<reference evidence="2 3" key="1">
    <citation type="submission" date="2019-08" db="EMBL/GenBank/DDBJ databases">
        <title>In-depth cultivation of the pig gut microbiome towards novel bacterial diversity and tailored functional studies.</title>
        <authorList>
            <person name="Wylensek D."/>
            <person name="Hitch T.C.A."/>
            <person name="Clavel T."/>
        </authorList>
    </citation>
    <scope>NUCLEOTIDE SEQUENCE [LARGE SCALE GENOMIC DNA]</scope>
    <source>
        <strain evidence="2 3">WCA-380-WT-2B</strain>
    </source>
</reference>
<feature type="transmembrane region" description="Helical" evidence="1">
    <location>
        <begin position="77"/>
        <end position="97"/>
    </location>
</feature>
<keyword evidence="1" id="KW-1133">Transmembrane helix</keyword>
<dbReference type="Proteomes" id="UP000441925">
    <property type="component" value="Unassembled WGS sequence"/>
</dbReference>
<gene>
    <name evidence="2" type="ORF">FYJ26_09445</name>
</gene>
<evidence type="ECO:0000313" key="2">
    <source>
        <dbReference type="EMBL" id="MSS78603.1"/>
    </source>
</evidence>
<name>A0A6N7VX56_9FIRM</name>
<dbReference type="Pfam" id="PF10112">
    <property type="entry name" value="Halogen_Hydrol"/>
    <property type="match status" value="1"/>
</dbReference>
<evidence type="ECO:0008006" key="4">
    <source>
        <dbReference type="Google" id="ProtNLM"/>
    </source>
</evidence>
<dbReference type="InterPro" id="IPR018770">
    <property type="entry name" value="ChloroindolylP_hydrolase"/>
</dbReference>
<sequence>MNNLNEDNEKSLENSLNKAIADMDFSNISEKVKNSLDNFIENTINFVNKKSERKPVIPIKDPMVCVQKPPEKSKSSFFKTFSGISAFTSFGMLISILDDFSFSDFNLFVLFTVVGIGLYRFAKRIDIISKDYERFIKELGNNTVISIRDLASAVQKSEKDTIKELLYMMDKGYFKQARIVENDSLFLLDIPTFNLYKNQNMKLPKENIYEKEKLIAESAHDDVTIEKAEDLVKSSNQYLSSIKLSISRIENRAFLEKVIELKKTIQNIINIVKRYPEKAQALDKFMNYYLPTTVKLIDAYTEYEIMGSDEKDILSAMKEIDSSIFTINEAFEKIQLELLEDRTMDIKTDIDTMKLLLNQEGYLKKDWSKNE</sequence>
<evidence type="ECO:0000256" key="1">
    <source>
        <dbReference type="SAM" id="Phobius"/>
    </source>
</evidence>
<feature type="transmembrane region" description="Helical" evidence="1">
    <location>
        <begin position="103"/>
        <end position="122"/>
    </location>
</feature>
<accession>A0A6N7VX56</accession>